<name>A0ABQ9HBG5_9NEOP</name>
<evidence type="ECO:0000313" key="1">
    <source>
        <dbReference type="EMBL" id="KAJ8881606.1"/>
    </source>
</evidence>
<reference evidence="1 2" key="1">
    <citation type="submission" date="2023-02" db="EMBL/GenBank/DDBJ databases">
        <title>LHISI_Scaffold_Assembly.</title>
        <authorList>
            <person name="Stuart O.P."/>
            <person name="Cleave R."/>
            <person name="Magrath M.J.L."/>
            <person name="Mikheyev A.S."/>
        </authorList>
    </citation>
    <scope>NUCLEOTIDE SEQUENCE [LARGE SCALE GENOMIC DNA]</scope>
    <source>
        <strain evidence="1">Daus_M_001</strain>
        <tissue evidence="1">Leg muscle</tissue>
    </source>
</reference>
<dbReference type="EMBL" id="JARBHB010000006">
    <property type="protein sequence ID" value="KAJ8881606.1"/>
    <property type="molecule type" value="Genomic_DNA"/>
</dbReference>
<evidence type="ECO:0000313" key="2">
    <source>
        <dbReference type="Proteomes" id="UP001159363"/>
    </source>
</evidence>
<dbReference type="Proteomes" id="UP001159363">
    <property type="component" value="Chromosome 5"/>
</dbReference>
<comment type="caution">
    <text evidence="1">The sequence shown here is derived from an EMBL/GenBank/DDBJ whole genome shotgun (WGS) entry which is preliminary data.</text>
</comment>
<protein>
    <submittedName>
        <fullName evidence="1">Uncharacterized protein</fullName>
    </submittedName>
</protein>
<proteinExistence type="predicted"/>
<keyword evidence="2" id="KW-1185">Reference proteome</keyword>
<accession>A0ABQ9HBG5</accession>
<organism evidence="1 2">
    <name type="scientific">Dryococelus australis</name>
    <dbReference type="NCBI Taxonomy" id="614101"/>
    <lineage>
        <taxon>Eukaryota</taxon>
        <taxon>Metazoa</taxon>
        <taxon>Ecdysozoa</taxon>
        <taxon>Arthropoda</taxon>
        <taxon>Hexapoda</taxon>
        <taxon>Insecta</taxon>
        <taxon>Pterygota</taxon>
        <taxon>Neoptera</taxon>
        <taxon>Polyneoptera</taxon>
        <taxon>Phasmatodea</taxon>
        <taxon>Verophasmatodea</taxon>
        <taxon>Anareolatae</taxon>
        <taxon>Phasmatidae</taxon>
        <taxon>Eurycanthinae</taxon>
        <taxon>Dryococelus</taxon>
    </lineage>
</organism>
<sequence>MYWVIYFNLVTLVKKYIHDIRSDDWDGTLRCVQQMKPFFHDCGHFAYSKCHLYKQDMQKLRFIMAPEEYEKFANEEYFTMRRMDRFCIGIWSDLTIEQTLMQNMKSVSGIALGWGVTYCFVSKWVLGLTATHDIRMSLEEFRGVNFSFSEQHEDFREAYVIKSTSSDKAVGEAGNRFFLKLSRAPAKEPSLNLHHYYSFTQSVSNAKPAISVLAPMKEAAKRHSFRVYHQVELWLGNEIPPELWEWGHKQNQLMPITTEDPIAPDSILNIICWKL</sequence>
<gene>
    <name evidence="1" type="ORF">PR048_018092</name>
</gene>